<dbReference type="InterPro" id="IPR013249">
    <property type="entry name" value="RNA_pol_sigma70_r4_t2"/>
</dbReference>
<dbReference type="PANTHER" id="PTHR47756:SF2">
    <property type="entry name" value="BLL6612 PROTEIN"/>
    <property type="match status" value="1"/>
</dbReference>
<feature type="domain" description="RNA polymerase sigma-70 region 2" evidence="5">
    <location>
        <begin position="18"/>
        <end position="76"/>
    </location>
</feature>
<keyword evidence="9" id="KW-1185">Reference proteome</keyword>
<name>A0A9X3MY28_9ACTN</name>
<dbReference type="InterPro" id="IPR013324">
    <property type="entry name" value="RNA_pol_sigma_r3/r4-like"/>
</dbReference>
<dbReference type="Gene3D" id="1.10.1740.10">
    <property type="match status" value="1"/>
</dbReference>
<evidence type="ECO:0000313" key="9">
    <source>
        <dbReference type="Proteomes" id="UP001149140"/>
    </source>
</evidence>
<dbReference type="Gene3D" id="1.10.10.10">
    <property type="entry name" value="Winged helix-like DNA-binding domain superfamily/Winged helix DNA-binding domain"/>
    <property type="match status" value="1"/>
</dbReference>
<keyword evidence="2" id="KW-0805">Transcription regulation</keyword>
<organism evidence="8 9">
    <name type="scientific">Solirubrobacter ginsenosidimutans</name>
    <dbReference type="NCBI Taxonomy" id="490573"/>
    <lineage>
        <taxon>Bacteria</taxon>
        <taxon>Bacillati</taxon>
        <taxon>Actinomycetota</taxon>
        <taxon>Thermoleophilia</taxon>
        <taxon>Solirubrobacterales</taxon>
        <taxon>Solirubrobacteraceae</taxon>
        <taxon>Solirubrobacter</taxon>
    </lineage>
</organism>
<dbReference type="AlphaFoldDB" id="A0A9X3MY28"/>
<evidence type="ECO:0000256" key="2">
    <source>
        <dbReference type="ARBA" id="ARBA00023015"/>
    </source>
</evidence>
<dbReference type="InterPro" id="IPR007627">
    <property type="entry name" value="RNA_pol_sigma70_r2"/>
</dbReference>
<dbReference type="InterPro" id="IPR046531">
    <property type="entry name" value="DUF6596"/>
</dbReference>
<proteinExistence type="inferred from homology"/>
<dbReference type="EMBL" id="JAPDOD010000024">
    <property type="protein sequence ID" value="MDA0163430.1"/>
    <property type="molecule type" value="Genomic_DNA"/>
</dbReference>
<dbReference type="SUPFAM" id="SSF88946">
    <property type="entry name" value="Sigma2 domain of RNA polymerase sigma factors"/>
    <property type="match status" value="1"/>
</dbReference>
<comment type="caution">
    <text evidence="8">The sequence shown here is derived from an EMBL/GenBank/DDBJ whole genome shotgun (WGS) entry which is preliminary data.</text>
</comment>
<dbReference type="Proteomes" id="UP001149140">
    <property type="component" value="Unassembled WGS sequence"/>
</dbReference>
<protein>
    <submittedName>
        <fullName evidence="8">RNA polymerase subunit sigma-24</fullName>
    </submittedName>
</protein>
<sequence length="397" mass="43268">MSASSLERAFRDERATVLATITRRLDGNLALAEDAVQDAFVAAAIEWDRRGVPERPGAWLTTAAWRKALDRLRHEKVVAAYAPELVADVHHDEFDFDASALDDDQLRMLFTCCHPALAPEARMALTLRSVAGLTVPEIARAFLSTDSAMERRLTRARDKVTDARIPFRVPADDVLPERLAGVLRVVYLVFNEGHAATRAELRTEALRLARLLVRLMPDEAEAHGLLALLLLTDARSAARVDERGLVSLIEQDRSLWDGAAIAEGVAVLERALRLPRPSAYAIQAAIAALHDQAPAFADTDWAQIAGLYGELARHDRSPVVTVNRAVAIGFAAGPEAGLAALPDDPRLARYQPLHAARAELLRRAGDVAGAEAARQVAIELSSSEAEREALRRVGRRG</sequence>
<dbReference type="GO" id="GO:0003677">
    <property type="term" value="F:DNA binding"/>
    <property type="evidence" value="ECO:0007669"/>
    <property type="project" value="InterPro"/>
</dbReference>
<dbReference type="RefSeq" id="WP_270042674.1">
    <property type="nucleotide sequence ID" value="NZ_JAPDOD010000024.1"/>
</dbReference>
<comment type="similarity">
    <text evidence="1">Belongs to the sigma-70 factor family. ECF subfamily.</text>
</comment>
<dbReference type="Pfam" id="PF04542">
    <property type="entry name" value="Sigma70_r2"/>
    <property type="match status" value="1"/>
</dbReference>
<evidence type="ECO:0000259" key="7">
    <source>
        <dbReference type="Pfam" id="PF20239"/>
    </source>
</evidence>
<evidence type="ECO:0000256" key="1">
    <source>
        <dbReference type="ARBA" id="ARBA00010641"/>
    </source>
</evidence>
<evidence type="ECO:0000256" key="3">
    <source>
        <dbReference type="ARBA" id="ARBA00023082"/>
    </source>
</evidence>
<dbReference type="InterPro" id="IPR013325">
    <property type="entry name" value="RNA_pol_sigma_r2"/>
</dbReference>
<dbReference type="Pfam" id="PF08281">
    <property type="entry name" value="Sigma70_r4_2"/>
    <property type="match status" value="1"/>
</dbReference>
<dbReference type="Pfam" id="PF20239">
    <property type="entry name" value="DUF6596"/>
    <property type="match status" value="1"/>
</dbReference>
<reference evidence="8" key="1">
    <citation type="submission" date="2022-10" db="EMBL/GenBank/DDBJ databases">
        <title>The WGS of Solirubrobacter ginsenosidimutans DSM 21036.</title>
        <authorList>
            <person name="Jiang Z."/>
        </authorList>
    </citation>
    <scope>NUCLEOTIDE SEQUENCE</scope>
    <source>
        <strain evidence="8">DSM 21036</strain>
    </source>
</reference>
<evidence type="ECO:0000313" key="8">
    <source>
        <dbReference type="EMBL" id="MDA0163430.1"/>
    </source>
</evidence>
<evidence type="ECO:0000259" key="5">
    <source>
        <dbReference type="Pfam" id="PF04542"/>
    </source>
</evidence>
<accession>A0A9X3MY28</accession>
<keyword evidence="4" id="KW-0804">Transcription</keyword>
<evidence type="ECO:0000256" key="4">
    <source>
        <dbReference type="ARBA" id="ARBA00023163"/>
    </source>
</evidence>
<gene>
    <name evidence="8" type="ORF">OM076_24365</name>
</gene>
<evidence type="ECO:0000259" key="6">
    <source>
        <dbReference type="Pfam" id="PF08281"/>
    </source>
</evidence>
<dbReference type="InterPro" id="IPR036388">
    <property type="entry name" value="WH-like_DNA-bd_sf"/>
</dbReference>
<dbReference type="GO" id="GO:0016987">
    <property type="term" value="F:sigma factor activity"/>
    <property type="evidence" value="ECO:0007669"/>
    <property type="project" value="UniProtKB-KW"/>
</dbReference>
<dbReference type="PANTHER" id="PTHR47756">
    <property type="entry name" value="BLL6612 PROTEIN-RELATED"/>
    <property type="match status" value="1"/>
</dbReference>
<feature type="domain" description="RNA polymerase sigma factor 70 region 4 type 2" evidence="6">
    <location>
        <begin position="108"/>
        <end position="159"/>
    </location>
</feature>
<dbReference type="SUPFAM" id="SSF88659">
    <property type="entry name" value="Sigma3 and sigma4 domains of RNA polymerase sigma factors"/>
    <property type="match status" value="1"/>
</dbReference>
<feature type="domain" description="DUF6596" evidence="7">
    <location>
        <begin position="178"/>
        <end position="271"/>
    </location>
</feature>
<dbReference type="GO" id="GO:0006352">
    <property type="term" value="P:DNA-templated transcription initiation"/>
    <property type="evidence" value="ECO:0007669"/>
    <property type="project" value="InterPro"/>
</dbReference>
<keyword evidence="3" id="KW-0731">Sigma factor</keyword>